<dbReference type="AlphaFoldDB" id="A0AA97F5V8"/>
<feature type="transmembrane region" description="Helical" evidence="1">
    <location>
        <begin position="66"/>
        <end position="83"/>
    </location>
</feature>
<protein>
    <submittedName>
        <fullName evidence="2">Uncharacterized protein</fullName>
    </submittedName>
</protein>
<sequence length="237" mass="25668">MATSDEIMADAQNALNNVRYARSIGTKSKALKRKHWWGKAGRIAIAAGVVIVGAGIIGAIIDGIGILGVLATGLAIAATTLFFSQYPKMPIPKAEDLFRENLDVLAGKTEIWLEHQRPALPAPAVPLIDSIGVQLDQLAPQLQQLDEKEPAAMEVRKLVGEHLPELINGYKQIPPHLRKEERNGSTPDEQLVNGLGVIRNEIDTFTRQLANGELDKLAVRGRFLELKYQGADGGSDG</sequence>
<organism evidence="2 3">
    <name type="scientific">Alterisphingorhabdus coralli</name>
    <dbReference type="NCBI Taxonomy" id="3071408"/>
    <lineage>
        <taxon>Bacteria</taxon>
        <taxon>Pseudomonadati</taxon>
        <taxon>Pseudomonadota</taxon>
        <taxon>Alphaproteobacteria</taxon>
        <taxon>Sphingomonadales</taxon>
        <taxon>Sphingomonadaceae</taxon>
        <taxon>Alterisphingorhabdus (ex Yan et al. 2024)</taxon>
    </lineage>
</organism>
<evidence type="ECO:0000256" key="1">
    <source>
        <dbReference type="SAM" id="Phobius"/>
    </source>
</evidence>
<evidence type="ECO:0000313" key="2">
    <source>
        <dbReference type="EMBL" id="WOE74904.1"/>
    </source>
</evidence>
<dbReference type="KEGG" id="acoa:RB602_13855"/>
<reference evidence="2 3" key="1">
    <citation type="submission" date="2023-10" db="EMBL/GenBank/DDBJ databases">
        <title>Complete genome sequence of a Sphingomonadaceae bacterium.</title>
        <authorList>
            <person name="Yan C."/>
        </authorList>
    </citation>
    <scope>NUCLEOTIDE SEQUENCE [LARGE SCALE GENOMIC DNA]</scope>
    <source>
        <strain evidence="2 3">SCSIO 66989</strain>
    </source>
</reference>
<keyword evidence="3" id="KW-1185">Reference proteome</keyword>
<evidence type="ECO:0000313" key="3">
    <source>
        <dbReference type="Proteomes" id="UP001302429"/>
    </source>
</evidence>
<name>A0AA97F5V8_9SPHN</name>
<feature type="transmembrane region" description="Helical" evidence="1">
    <location>
        <begin position="40"/>
        <end position="60"/>
    </location>
</feature>
<dbReference type="Proteomes" id="UP001302429">
    <property type="component" value="Chromosome"/>
</dbReference>
<accession>A0AA97F5V8</accession>
<keyword evidence="1" id="KW-0472">Membrane</keyword>
<keyword evidence="1" id="KW-0812">Transmembrane</keyword>
<keyword evidence="1" id="KW-1133">Transmembrane helix</keyword>
<gene>
    <name evidence="2" type="ORF">RB602_13855</name>
</gene>
<proteinExistence type="predicted"/>
<dbReference type="RefSeq" id="WP_317081336.1">
    <property type="nucleotide sequence ID" value="NZ_CP136594.1"/>
</dbReference>
<dbReference type="EMBL" id="CP136594">
    <property type="protein sequence ID" value="WOE74904.1"/>
    <property type="molecule type" value="Genomic_DNA"/>
</dbReference>